<keyword evidence="3" id="KW-1185">Reference proteome</keyword>
<keyword evidence="1" id="KW-0812">Transmembrane</keyword>
<feature type="transmembrane region" description="Helical" evidence="1">
    <location>
        <begin position="158"/>
        <end position="176"/>
    </location>
</feature>
<feature type="transmembrane region" description="Helical" evidence="1">
    <location>
        <begin position="202"/>
        <end position="222"/>
    </location>
</feature>
<feature type="transmembrane region" description="Helical" evidence="1">
    <location>
        <begin position="256"/>
        <end position="275"/>
    </location>
</feature>
<keyword evidence="1" id="KW-0472">Membrane</keyword>
<reference evidence="2 3" key="1">
    <citation type="submission" date="2023-11" db="EMBL/GenBank/DDBJ databases">
        <title>Dfirmibasis_genome.</title>
        <authorList>
            <person name="Edelbroek B."/>
            <person name="Kjellin J."/>
            <person name="Jerlstrom-Hultqvist J."/>
            <person name="Soderbom F."/>
        </authorList>
    </citation>
    <scope>NUCLEOTIDE SEQUENCE [LARGE SCALE GENOMIC DNA]</scope>
    <source>
        <strain evidence="2 3">TNS-C-14</strain>
    </source>
</reference>
<keyword evidence="1" id="KW-1133">Transmembrane helix</keyword>
<comment type="caution">
    <text evidence="2">The sequence shown here is derived from an EMBL/GenBank/DDBJ whole genome shotgun (WGS) entry which is preliminary data.</text>
</comment>
<accession>A0AAN7YR70</accession>
<feature type="transmembrane region" description="Helical" evidence="1">
    <location>
        <begin position="44"/>
        <end position="62"/>
    </location>
</feature>
<gene>
    <name evidence="2" type="ORF">RB653_007357</name>
</gene>
<evidence type="ECO:0000313" key="2">
    <source>
        <dbReference type="EMBL" id="KAK5576216.1"/>
    </source>
</evidence>
<evidence type="ECO:0000313" key="3">
    <source>
        <dbReference type="Proteomes" id="UP001344447"/>
    </source>
</evidence>
<feature type="transmembrane region" description="Helical" evidence="1">
    <location>
        <begin position="6"/>
        <end position="23"/>
    </location>
</feature>
<evidence type="ECO:0000256" key="1">
    <source>
        <dbReference type="SAM" id="Phobius"/>
    </source>
</evidence>
<sequence length="281" mass="32421">MIQSFLIGLPILFSICLFVASLITNIDLKTKIQIKSVFFKFTKIISIGFYIFHIISCLYWIFSIGGSSINNQIVSYTGVHKLTTITTNPSSNDYFSNNDEEFLKMIPTSILPLKMDLDVTTTTSMMTNIGDISDSSSYRYYFKLLIQSVKFYQFNDTIIILIPLIFAAISIIFVYLKNSLVNRILFIKIQGFRNETPAGYDVLIRVLYIFMFVFILIIGHFGNLVCLKVNAFEKIGICSYHNSNNFISNNYINNSFWYYQGFINTLYLVYGYPLYELVNLI</sequence>
<protein>
    <submittedName>
        <fullName evidence="2">Uncharacterized protein</fullName>
    </submittedName>
</protein>
<organism evidence="2 3">
    <name type="scientific">Dictyostelium firmibasis</name>
    <dbReference type="NCBI Taxonomy" id="79012"/>
    <lineage>
        <taxon>Eukaryota</taxon>
        <taxon>Amoebozoa</taxon>
        <taxon>Evosea</taxon>
        <taxon>Eumycetozoa</taxon>
        <taxon>Dictyostelia</taxon>
        <taxon>Dictyosteliales</taxon>
        <taxon>Dictyosteliaceae</taxon>
        <taxon>Dictyostelium</taxon>
    </lineage>
</organism>
<name>A0AAN7YR70_9MYCE</name>
<dbReference type="AlphaFoldDB" id="A0AAN7YR70"/>
<proteinExistence type="predicted"/>
<dbReference type="Proteomes" id="UP001344447">
    <property type="component" value="Unassembled WGS sequence"/>
</dbReference>
<dbReference type="EMBL" id="JAVFKY010000005">
    <property type="protein sequence ID" value="KAK5576216.1"/>
    <property type="molecule type" value="Genomic_DNA"/>
</dbReference>